<protein>
    <submittedName>
        <fullName evidence="3">Uroporphyrinogen-III synthase</fullName>
        <ecNumber evidence="3">4.2.1.75</ecNumber>
    </submittedName>
</protein>
<dbReference type="Pfam" id="PF00486">
    <property type="entry name" value="Trans_reg_C"/>
    <property type="match status" value="1"/>
</dbReference>
<keyword evidence="1" id="KW-0238">DNA-binding</keyword>
<evidence type="ECO:0000259" key="2">
    <source>
        <dbReference type="SMART" id="SM00862"/>
    </source>
</evidence>
<dbReference type="InterPro" id="IPR036108">
    <property type="entry name" value="4pyrrol_syn_uPrphyn_synt_sf"/>
</dbReference>
<dbReference type="PANTHER" id="PTHR40082">
    <property type="entry name" value="BLR5956 PROTEIN"/>
    <property type="match status" value="1"/>
</dbReference>
<accession>A0ABV8Q6S2</accession>
<dbReference type="NCBIfam" id="NF005568">
    <property type="entry name" value="PRK07239.1"/>
    <property type="match status" value="1"/>
</dbReference>
<feature type="domain" description="OmpR/PhoB-type" evidence="2">
    <location>
        <begin position="320"/>
        <end position="389"/>
    </location>
</feature>
<dbReference type="CDD" id="cd06578">
    <property type="entry name" value="HemD"/>
    <property type="match status" value="1"/>
</dbReference>
<proteinExistence type="predicted"/>
<dbReference type="InterPro" id="IPR016032">
    <property type="entry name" value="Sig_transdc_resp-reg_C-effctor"/>
</dbReference>
<dbReference type="SMART" id="SM00862">
    <property type="entry name" value="Trans_reg_C"/>
    <property type="match status" value="1"/>
</dbReference>
<dbReference type="Gene3D" id="1.10.10.10">
    <property type="entry name" value="Winged helix-like DNA-binding domain superfamily/Winged helix DNA-binding domain"/>
    <property type="match status" value="1"/>
</dbReference>
<keyword evidence="3" id="KW-0456">Lyase</keyword>
<organism evidence="3 4">
    <name type="scientific">Gryllotalpicola reticulitermitis</name>
    <dbReference type="NCBI Taxonomy" id="1184153"/>
    <lineage>
        <taxon>Bacteria</taxon>
        <taxon>Bacillati</taxon>
        <taxon>Actinomycetota</taxon>
        <taxon>Actinomycetes</taxon>
        <taxon>Micrococcales</taxon>
        <taxon>Microbacteriaceae</taxon>
        <taxon>Gryllotalpicola</taxon>
    </lineage>
</organism>
<dbReference type="EC" id="4.2.1.75" evidence="3"/>
<dbReference type="InterPro" id="IPR001867">
    <property type="entry name" value="OmpR/PhoB-type_DNA-bd"/>
</dbReference>
<dbReference type="SUPFAM" id="SSF46894">
    <property type="entry name" value="C-terminal effector domain of the bipartite response regulators"/>
    <property type="match status" value="1"/>
</dbReference>
<keyword evidence="4" id="KW-1185">Reference proteome</keyword>
<dbReference type="Gene3D" id="3.40.50.10090">
    <property type="match status" value="2"/>
</dbReference>
<dbReference type="Pfam" id="PF02602">
    <property type="entry name" value="HEM4"/>
    <property type="match status" value="1"/>
</dbReference>
<dbReference type="EMBL" id="JBHSCN010000005">
    <property type="protein sequence ID" value="MFC4244020.1"/>
    <property type="molecule type" value="Genomic_DNA"/>
</dbReference>
<dbReference type="InterPro" id="IPR003754">
    <property type="entry name" value="4pyrrol_synth_uPrphyn_synth"/>
</dbReference>
<comment type="caution">
    <text evidence="3">The sequence shown here is derived from an EMBL/GenBank/DDBJ whole genome shotgun (WGS) entry which is preliminary data.</text>
</comment>
<dbReference type="Proteomes" id="UP001595900">
    <property type="component" value="Unassembled WGS sequence"/>
</dbReference>
<dbReference type="InterPro" id="IPR039793">
    <property type="entry name" value="UROS/Hem4"/>
</dbReference>
<evidence type="ECO:0000256" key="1">
    <source>
        <dbReference type="ARBA" id="ARBA00023125"/>
    </source>
</evidence>
<dbReference type="SUPFAM" id="SSF69618">
    <property type="entry name" value="HemD-like"/>
    <property type="match status" value="1"/>
</dbReference>
<gene>
    <name evidence="3" type="ORF">ACFOYW_11605</name>
</gene>
<dbReference type="PANTHER" id="PTHR40082:SF1">
    <property type="entry name" value="BLR5956 PROTEIN"/>
    <property type="match status" value="1"/>
</dbReference>
<name>A0ABV8Q6S2_9MICO</name>
<dbReference type="GO" id="GO:0004852">
    <property type="term" value="F:uroporphyrinogen-III synthase activity"/>
    <property type="evidence" value="ECO:0007669"/>
    <property type="project" value="UniProtKB-EC"/>
</dbReference>
<sequence>MDDIEGAAQPPGFRPDQLEGFRIGVTSDRRSEDLIAAFERRGAEVLHAPTIKMAGVADDGHLERETRAIIAARPAILLATTSYGLRRWFEAADAAGFGHELVEVLSAARVLVRGPKARGAVRAAGLDDSGMSERETTESLIDMVLAGDVRGTTVAVQLHGATDSGQLARLRDAGASVLTVRPYFWQEHEDQARVARLVAAIAAGAVDAVTFTSAPAADALLRAAEREGRLDELLAAFGADAASSGAGAGAAPVPVLAAAVGPVTAEPLLEHGIEPVVPERFRMGALIKLVCDELETSRVLCVETAFGSVLLRGRVAEIGGMRVALSPVSLALFRRLVHAGGAIVPRDRLALAAPEPLDEHGMDVAISRLRQSLPEPKLVETVVKRGYRLIR</sequence>
<dbReference type="InterPro" id="IPR036388">
    <property type="entry name" value="WH-like_DNA-bd_sf"/>
</dbReference>
<reference evidence="4" key="1">
    <citation type="journal article" date="2019" name="Int. J. Syst. Evol. Microbiol.">
        <title>The Global Catalogue of Microorganisms (GCM) 10K type strain sequencing project: providing services to taxonomists for standard genome sequencing and annotation.</title>
        <authorList>
            <consortium name="The Broad Institute Genomics Platform"/>
            <consortium name="The Broad Institute Genome Sequencing Center for Infectious Disease"/>
            <person name="Wu L."/>
            <person name="Ma J."/>
        </authorList>
    </citation>
    <scope>NUCLEOTIDE SEQUENCE [LARGE SCALE GENOMIC DNA]</scope>
    <source>
        <strain evidence="4">CGMCC 1.10363</strain>
    </source>
</reference>
<dbReference type="RefSeq" id="WP_390229088.1">
    <property type="nucleotide sequence ID" value="NZ_JBHSCN010000005.1"/>
</dbReference>
<evidence type="ECO:0000313" key="3">
    <source>
        <dbReference type="EMBL" id="MFC4244020.1"/>
    </source>
</evidence>
<evidence type="ECO:0000313" key="4">
    <source>
        <dbReference type="Proteomes" id="UP001595900"/>
    </source>
</evidence>